<evidence type="ECO:0000313" key="2">
    <source>
        <dbReference type="Proteomes" id="UP001558613"/>
    </source>
</evidence>
<keyword evidence="2" id="KW-1185">Reference proteome</keyword>
<protein>
    <recommendedName>
        <fullName evidence="3">Transposase</fullName>
    </recommendedName>
</protein>
<proteinExistence type="predicted"/>
<evidence type="ECO:0008006" key="3">
    <source>
        <dbReference type="Google" id="ProtNLM"/>
    </source>
</evidence>
<reference evidence="1 2" key="1">
    <citation type="submission" date="2023-09" db="EMBL/GenBank/DDBJ databases">
        <authorList>
            <person name="Wang M."/>
        </authorList>
    </citation>
    <scope>NUCLEOTIDE SEQUENCE [LARGE SCALE GENOMIC DNA]</scope>
    <source>
        <strain evidence="1">GT-2023</strain>
        <tissue evidence="1">Liver</tissue>
    </source>
</reference>
<sequence>MSVRAHAEQDGLVVVELHARVEDSSSRRRNSDRSFIERFFTLVRTRVRHTRRQRDTHGRTLEHNAI</sequence>
<dbReference type="Proteomes" id="UP001558613">
    <property type="component" value="Unassembled WGS sequence"/>
</dbReference>
<name>A0ABR3N5S4_9TELE</name>
<evidence type="ECO:0000313" key="1">
    <source>
        <dbReference type="EMBL" id="KAL1272284.1"/>
    </source>
</evidence>
<gene>
    <name evidence="1" type="ORF">QQF64_028146</name>
</gene>
<accession>A0ABR3N5S4</accession>
<dbReference type="EMBL" id="JAYMGO010000006">
    <property type="protein sequence ID" value="KAL1272284.1"/>
    <property type="molecule type" value="Genomic_DNA"/>
</dbReference>
<comment type="caution">
    <text evidence="1">The sequence shown here is derived from an EMBL/GenBank/DDBJ whole genome shotgun (WGS) entry which is preliminary data.</text>
</comment>
<organism evidence="1 2">
    <name type="scientific">Cirrhinus molitorella</name>
    <name type="common">mud carp</name>
    <dbReference type="NCBI Taxonomy" id="172907"/>
    <lineage>
        <taxon>Eukaryota</taxon>
        <taxon>Metazoa</taxon>
        <taxon>Chordata</taxon>
        <taxon>Craniata</taxon>
        <taxon>Vertebrata</taxon>
        <taxon>Euteleostomi</taxon>
        <taxon>Actinopterygii</taxon>
        <taxon>Neopterygii</taxon>
        <taxon>Teleostei</taxon>
        <taxon>Ostariophysi</taxon>
        <taxon>Cypriniformes</taxon>
        <taxon>Cyprinidae</taxon>
        <taxon>Labeoninae</taxon>
        <taxon>Labeonini</taxon>
        <taxon>Cirrhinus</taxon>
    </lineage>
</organism>